<comment type="caution">
    <text evidence="6">The sequence shown here is derived from an EMBL/GenBank/DDBJ whole genome shotgun (WGS) entry which is preliminary data.</text>
</comment>
<dbReference type="PROSITE" id="PS50026">
    <property type="entry name" value="EGF_3"/>
    <property type="match status" value="3"/>
</dbReference>
<evidence type="ECO:0000313" key="6">
    <source>
        <dbReference type="EMBL" id="GMI29664.1"/>
    </source>
</evidence>
<sequence>MPPLNPSSLRLLLPLGLLLSLPYLSLSSCYAGCNGHGTCNIFSQCSCHTGWQGAACEDRTCPFDSAWSDFATADDTAHALAECSNRGRCDRSTGGCVCQEGFVGKACQRTACLTACSERGRCVSLNEKASTTRDSNSLQFAYETTWDADKLYGCLCDDGFEGYDCSMATCPDGDDPKTTGQVNEVQLMKCTADPAAAASVRGTFALYYGGRVSSTVSVAATSGELEVAIESIMGVGDVTVTYSDGITTACTTATANVITVTFLENFGSLSPLVPYEDALYPDGSSIVIAADGTTTMTSSLGTIFTSVKGTKEAEVCAGRGTCDTTVGSCQCFTDNGDTFQSSDGQGNAGTRGDCGFAATSTAACPGETPCSGNGVCDSSTFKCSCAAGWTGGNCNQRTCPSGGSWFEYPEAAESAHKALSECSDMGICDTSTGTCECAAGYFGEACQYMACGGGTANPCSGHGTCLSMRHMSWESDNDGDATNFVYGVDPNNFATWDADRVFGCKCDDDWEGYDCGLRKCPYGDNPGTYNDAREVQLIKCQATGGTFQLQFRQQSTNVMPFDVQIGELERELEELTSINNVEISYSIDKITTSTNTSYLPNYHCGASATCLTDFVGTSVDTSTGVTLDACKAACDADATCFSFTFTASTGDCTLYDLNSNSTSKASVSTTAQSYYHTTDPLLIKGINNKGFCTNSTQENIVSVTFNNPSGDVPSIVTYTNTLTLVDSATNAAGTIVYATDGATLGSTAYNGQFTSVAGTTDREYCSGKGACNMEIGACTCHTGWGSSDGFGGMGALNDCGFRQDPIGGGGEEG</sequence>
<feature type="disulfide bond" evidence="2">
    <location>
        <begin position="98"/>
        <end position="107"/>
    </location>
</feature>
<feature type="domain" description="EGF-like" evidence="4">
    <location>
        <begin position="25"/>
        <end position="57"/>
    </location>
</feature>
<name>A0ABQ6MPW4_9STRA</name>
<dbReference type="Pfam" id="PF07974">
    <property type="entry name" value="EGF_2"/>
    <property type="match status" value="2"/>
</dbReference>
<protein>
    <submittedName>
        <fullName evidence="6">Uncharacterized protein</fullName>
    </submittedName>
</protein>
<dbReference type="PANTHER" id="PTHR24035">
    <property type="entry name" value="MULTIPLE EPIDERMAL GROWTH FACTOR-LIKE DOMAINS PROTEIN"/>
    <property type="match status" value="1"/>
</dbReference>
<feature type="disulfide bond" evidence="2">
    <location>
        <begin position="385"/>
        <end position="394"/>
    </location>
</feature>
<organism evidence="6 7">
    <name type="scientific">Tetraparma gracilis</name>
    <dbReference type="NCBI Taxonomy" id="2962635"/>
    <lineage>
        <taxon>Eukaryota</taxon>
        <taxon>Sar</taxon>
        <taxon>Stramenopiles</taxon>
        <taxon>Ochrophyta</taxon>
        <taxon>Bolidophyceae</taxon>
        <taxon>Parmales</taxon>
        <taxon>Triparmaceae</taxon>
        <taxon>Tetraparma</taxon>
    </lineage>
</organism>
<dbReference type="PROSITE" id="PS01186">
    <property type="entry name" value="EGF_2"/>
    <property type="match status" value="4"/>
</dbReference>
<dbReference type="EMBL" id="BRYB01000414">
    <property type="protein sequence ID" value="GMI29664.1"/>
    <property type="molecule type" value="Genomic_DNA"/>
</dbReference>
<evidence type="ECO:0000313" key="7">
    <source>
        <dbReference type="Proteomes" id="UP001165060"/>
    </source>
</evidence>
<keyword evidence="1 2" id="KW-1015">Disulfide bond</keyword>
<dbReference type="InterPro" id="IPR013111">
    <property type="entry name" value="EGF_extracell"/>
</dbReference>
<feature type="domain" description="EGF-like" evidence="4">
    <location>
        <begin position="74"/>
        <end position="108"/>
    </location>
</feature>
<evidence type="ECO:0000259" key="4">
    <source>
        <dbReference type="PROSITE" id="PS50026"/>
    </source>
</evidence>
<dbReference type="SUPFAM" id="SSF57414">
    <property type="entry name" value="Hairpin loop containing domain-like"/>
    <property type="match status" value="1"/>
</dbReference>
<feature type="disulfide bond" evidence="2">
    <location>
        <begin position="47"/>
        <end position="56"/>
    </location>
</feature>
<proteinExistence type="predicted"/>
<evidence type="ECO:0000256" key="3">
    <source>
        <dbReference type="SAM" id="SignalP"/>
    </source>
</evidence>
<comment type="caution">
    <text evidence="2">Lacks conserved residue(s) required for the propagation of feature annotation.</text>
</comment>
<dbReference type="Pfam" id="PF00024">
    <property type="entry name" value="PAN_1"/>
    <property type="match status" value="1"/>
</dbReference>
<dbReference type="InterPro" id="IPR052108">
    <property type="entry name" value="MEGF/SIB"/>
</dbReference>
<dbReference type="InterPro" id="IPR003609">
    <property type="entry name" value="Pan_app"/>
</dbReference>
<keyword evidence="7" id="KW-1185">Reference proteome</keyword>
<dbReference type="PROSITE" id="PS00022">
    <property type="entry name" value="EGF_1"/>
    <property type="match status" value="4"/>
</dbReference>
<dbReference type="SMART" id="SM00181">
    <property type="entry name" value="EGF"/>
    <property type="match status" value="6"/>
</dbReference>
<dbReference type="PROSITE" id="PS50948">
    <property type="entry name" value="PAN"/>
    <property type="match status" value="1"/>
</dbReference>
<evidence type="ECO:0000259" key="5">
    <source>
        <dbReference type="PROSITE" id="PS50948"/>
    </source>
</evidence>
<dbReference type="Proteomes" id="UP001165060">
    <property type="component" value="Unassembled WGS sequence"/>
</dbReference>
<evidence type="ECO:0000256" key="1">
    <source>
        <dbReference type="ARBA" id="ARBA00023157"/>
    </source>
</evidence>
<dbReference type="Gene3D" id="3.50.4.10">
    <property type="entry name" value="Hepatocyte Growth Factor"/>
    <property type="match status" value="1"/>
</dbReference>
<feature type="domain" description="Apple" evidence="5">
    <location>
        <begin position="604"/>
        <end position="678"/>
    </location>
</feature>
<reference evidence="6 7" key="1">
    <citation type="journal article" date="2023" name="Commun. Biol.">
        <title>Genome analysis of Parmales, the sister group of diatoms, reveals the evolutionary specialization of diatoms from phago-mixotrophs to photoautotrophs.</title>
        <authorList>
            <person name="Ban H."/>
            <person name="Sato S."/>
            <person name="Yoshikawa S."/>
            <person name="Yamada K."/>
            <person name="Nakamura Y."/>
            <person name="Ichinomiya M."/>
            <person name="Sato N."/>
            <person name="Blanc-Mathieu R."/>
            <person name="Endo H."/>
            <person name="Kuwata A."/>
            <person name="Ogata H."/>
        </authorList>
    </citation>
    <scope>NUCLEOTIDE SEQUENCE [LARGE SCALE GENOMIC DNA]</scope>
</reference>
<gene>
    <name evidence="6" type="ORF">TeGR_g7858</name>
</gene>
<dbReference type="PRINTS" id="PR00011">
    <property type="entry name" value="EGFLAMININ"/>
</dbReference>
<feature type="signal peptide" evidence="3">
    <location>
        <begin position="1"/>
        <end position="27"/>
    </location>
</feature>
<feature type="disulfide bond" evidence="2">
    <location>
        <begin position="29"/>
        <end position="39"/>
    </location>
</feature>
<keyword evidence="3" id="KW-0732">Signal</keyword>
<dbReference type="Gene3D" id="2.10.25.10">
    <property type="entry name" value="Laminin"/>
    <property type="match status" value="3"/>
</dbReference>
<dbReference type="PANTHER" id="PTHR24035:SF143">
    <property type="entry name" value="EGF-LIKE DOMAIN-CONTAINING PROTEIN"/>
    <property type="match status" value="1"/>
</dbReference>
<feature type="domain" description="EGF-like" evidence="4">
    <location>
        <begin position="360"/>
        <end position="395"/>
    </location>
</feature>
<accession>A0ABQ6MPW4</accession>
<feature type="chain" id="PRO_5047008610" evidence="3">
    <location>
        <begin position="28"/>
        <end position="813"/>
    </location>
</feature>
<dbReference type="InterPro" id="IPR000742">
    <property type="entry name" value="EGF"/>
</dbReference>
<keyword evidence="2" id="KW-0245">EGF-like domain</keyword>
<evidence type="ECO:0000256" key="2">
    <source>
        <dbReference type="PROSITE-ProRule" id="PRU00076"/>
    </source>
</evidence>